<organism evidence="2 3">
    <name type="scientific">Panicum virgatum</name>
    <name type="common">Blackwell switchgrass</name>
    <dbReference type="NCBI Taxonomy" id="38727"/>
    <lineage>
        <taxon>Eukaryota</taxon>
        <taxon>Viridiplantae</taxon>
        <taxon>Streptophyta</taxon>
        <taxon>Embryophyta</taxon>
        <taxon>Tracheophyta</taxon>
        <taxon>Spermatophyta</taxon>
        <taxon>Magnoliopsida</taxon>
        <taxon>Liliopsida</taxon>
        <taxon>Poales</taxon>
        <taxon>Poaceae</taxon>
        <taxon>PACMAD clade</taxon>
        <taxon>Panicoideae</taxon>
        <taxon>Panicodae</taxon>
        <taxon>Paniceae</taxon>
        <taxon>Panicinae</taxon>
        <taxon>Panicum</taxon>
        <taxon>Panicum sect. Hiantes</taxon>
    </lineage>
</organism>
<evidence type="ECO:0000313" key="3">
    <source>
        <dbReference type="Proteomes" id="UP000823388"/>
    </source>
</evidence>
<feature type="signal peptide" evidence="1">
    <location>
        <begin position="1"/>
        <end position="21"/>
    </location>
</feature>
<sequence length="100" mass="11624">MAPAPPLRRLILLWFQFGVSRQGMQVHTHCSGSRRQPPSFIATFDFNHYCAFRKKDACGLHKDLGDPRPPKPARLRPLSFPGDRPVRRFNLRELFQTLPR</sequence>
<keyword evidence="1" id="KW-0732">Signal</keyword>
<dbReference type="AlphaFoldDB" id="A0A8T0W5R4"/>
<proteinExistence type="predicted"/>
<dbReference type="Proteomes" id="UP000823388">
    <property type="component" value="Chromosome 2K"/>
</dbReference>
<protein>
    <recommendedName>
        <fullName evidence="4">Secreted protein</fullName>
    </recommendedName>
</protein>
<feature type="chain" id="PRO_5035807099" description="Secreted protein" evidence="1">
    <location>
        <begin position="22"/>
        <end position="100"/>
    </location>
</feature>
<evidence type="ECO:0000313" key="2">
    <source>
        <dbReference type="EMBL" id="KAG2641967.1"/>
    </source>
</evidence>
<reference evidence="2" key="1">
    <citation type="submission" date="2020-05" db="EMBL/GenBank/DDBJ databases">
        <title>WGS assembly of Panicum virgatum.</title>
        <authorList>
            <person name="Lovell J.T."/>
            <person name="Jenkins J."/>
            <person name="Shu S."/>
            <person name="Juenger T.E."/>
            <person name="Schmutz J."/>
        </authorList>
    </citation>
    <scope>NUCLEOTIDE SEQUENCE</scope>
    <source>
        <strain evidence="2">AP13</strain>
    </source>
</reference>
<dbReference type="EMBL" id="CM029039">
    <property type="protein sequence ID" value="KAG2641967.1"/>
    <property type="molecule type" value="Genomic_DNA"/>
</dbReference>
<evidence type="ECO:0008006" key="4">
    <source>
        <dbReference type="Google" id="ProtNLM"/>
    </source>
</evidence>
<name>A0A8T0W5R4_PANVG</name>
<gene>
    <name evidence="2" type="ORF">PVAP13_2KG222472</name>
</gene>
<comment type="caution">
    <text evidence="2">The sequence shown here is derived from an EMBL/GenBank/DDBJ whole genome shotgun (WGS) entry which is preliminary data.</text>
</comment>
<accession>A0A8T0W5R4</accession>
<keyword evidence="3" id="KW-1185">Reference proteome</keyword>
<evidence type="ECO:0000256" key="1">
    <source>
        <dbReference type="SAM" id="SignalP"/>
    </source>
</evidence>